<accession>A0A0D2C9I3</accession>
<organism evidence="2 3">
    <name type="scientific">Exophiala spinifera</name>
    <dbReference type="NCBI Taxonomy" id="91928"/>
    <lineage>
        <taxon>Eukaryota</taxon>
        <taxon>Fungi</taxon>
        <taxon>Dikarya</taxon>
        <taxon>Ascomycota</taxon>
        <taxon>Pezizomycotina</taxon>
        <taxon>Eurotiomycetes</taxon>
        <taxon>Chaetothyriomycetidae</taxon>
        <taxon>Chaetothyriales</taxon>
        <taxon>Herpotrichiellaceae</taxon>
        <taxon>Exophiala</taxon>
    </lineage>
</organism>
<dbReference type="VEuPathDB" id="FungiDB:PV08_00819"/>
<evidence type="ECO:0000256" key="1">
    <source>
        <dbReference type="SAM" id="MobiDB-lite"/>
    </source>
</evidence>
<sequence length="153" mass="17504">MNAHIRDVRDLSDMPAEYSRRDSQPKCLSTLRNVRDNPHIPQFVSDAGVRKNNHSRQADVIRQRELKEKCEELLRSGRFNTDSIRYHESFRELCERDQWSLLYDYQNGHLARTSGGRGGGGSSGRSRCVVMAKDSDKGEAANRWTQILVDGPN</sequence>
<dbReference type="Proteomes" id="UP000053328">
    <property type="component" value="Unassembled WGS sequence"/>
</dbReference>
<protein>
    <submittedName>
        <fullName evidence="2">Uncharacterized protein</fullName>
    </submittedName>
</protein>
<gene>
    <name evidence="2" type="ORF">PV08_00819</name>
</gene>
<feature type="region of interest" description="Disordered" evidence="1">
    <location>
        <begin position="1"/>
        <end position="24"/>
    </location>
</feature>
<dbReference type="GeneID" id="27327902"/>
<dbReference type="AlphaFoldDB" id="A0A0D2C9I3"/>
<dbReference type="OrthoDB" id="4120813at2759"/>
<evidence type="ECO:0000313" key="3">
    <source>
        <dbReference type="Proteomes" id="UP000053328"/>
    </source>
</evidence>
<keyword evidence="3" id="KW-1185">Reference proteome</keyword>
<evidence type="ECO:0000313" key="2">
    <source>
        <dbReference type="EMBL" id="KIW20244.1"/>
    </source>
</evidence>
<dbReference type="EMBL" id="KN847492">
    <property type="protein sequence ID" value="KIW20244.1"/>
    <property type="molecule type" value="Genomic_DNA"/>
</dbReference>
<reference evidence="2 3" key="1">
    <citation type="submission" date="2015-01" db="EMBL/GenBank/DDBJ databases">
        <title>The Genome Sequence of Exophiala spinifera CBS89968.</title>
        <authorList>
            <consortium name="The Broad Institute Genomics Platform"/>
            <person name="Cuomo C."/>
            <person name="de Hoog S."/>
            <person name="Gorbushina A."/>
            <person name="Stielow B."/>
            <person name="Teixiera M."/>
            <person name="Abouelleil A."/>
            <person name="Chapman S.B."/>
            <person name="Priest M."/>
            <person name="Young S.K."/>
            <person name="Wortman J."/>
            <person name="Nusbaum C."/>
            <person name="Birren B."/>
        </authorList>
    </citation>
    <scope>NUCLEOTIDE SEQUENCE [LARGE SCALE GENOMIC DNA]</scope>
    <source>
        <strain evidence="2 3">CBS 89968</strain>
    </source>
</reference>
<dbReference type="RefSeq" id="XP_016240460.1">
    <property type="nucleotide sequence ID" value="XM_016375184.1"/>
</dbReference>
<proteinExistence type="predicted"/>
<name>A0A0D2C9I3_9EURO</name>
<dbReference type="HOGENOM" id="CLU_1713277_0_0_1"/>